<dbReference type="Proteomes" id="UP000676409">
    <property type="component" value="Chromosome"/>
</dbReference>
<dbReference type="EMBL" id="CP073078">
    <property type="protein sequence ID" value="QUD86290.1"/>
    <property type="molecule type" value="Genomic_DNA"/>
</dbReference>
<accession>A0A975FVX7</accession>
<feature type="transmembrane region" description="Helical" evidence="1">
    <location>
        <begin position="79"/>
        <end position="98"/>
    </location>
</feature>
<dbReference type="InterPro" id="IPR036938">
    <property type="entry name" value="PAP2/HPO_sf"/>
</dbReference>
<keyword evidence="1" id="KW-1133">Transmembrane helix</keyword>
<keyword evidence="4" id="KW-1185">Reference proteome</keyword>
<evidence type="ECO:0000313" key="4">
    <source>
        <dbReference type="Proteomes" id="UP000676409"/>
    </source>
</evidence>
<feature type="transmembrane region" description="Helical" evidence="1">
    <location>
        <begin position="129"/>
        <end position="148"/>
    </location>
</feature>
<dbReference type="RefSeq" id="WP_211936342.1">
    <property type="nucleotide sequence ID" value="NZ_CP073078.1"/>
</dbReference>
<dbReference type="SMART" id="SM00014">
    <property type="entry name" value="acidPPc"/>
    <property type="match status" value="1"/>
</dbReference>
<sequence>MFPRELILTMPYIYLWFSQKTPESRARLVAGLGGAILSIGLARLIAHFAPFEVRPMYDAASGFHKLAVDRAADMEGWSAFPSDTAAFSIALTLGLFTVSRTASVALTLLSMAFFGLARVYLGIHYPLDVAAGWLIGGLAAALAQTPPIRGLAGSALRVEARAPPLFYACAAMVLTETGQMFDNVRDALHLLHMIA</sequence>
<gene>
    <name evidence="3" type="ORF">KCG34_14410</name>
</gene>
<dbReference type="KEGG" id="caul:KCG34_14410"/>
<reference evidence="3" key="1">
    <citation type="submission" date="2021-04" db="EMBL/GenBank/DDBJ databases">
        <title>The complete genome sequence of Caulobacter sp. S6.</title>
        <authorList>
            <person name="Tang Y."/>
            <person name="Ouyang W."/>
            <person name="Liu Q."/>
            <person name="Huang B."/>
            <person name="Guo Z."/>
            <person name="Lei P."/>
        </authorList>
    </citation>
    <scope>NUCLEOTIDE SEQUENCE</scope>
    <source>
        <strain evidence="3">S6</strain>
    </source>
</reference>
<dbReference type="Pfam" id="PF01569">
    <property type="entry name" value="PAP2"/>
    <property type="match status" value="1"/>
</dbReference>
<evidence type="ECO:0000313" key="3">
    <source>
        <dbReference type="EMBL" id="QUD86290.1"/>
    </source>
</evidence>
<feature type="transmembrane region" description="Helical" evidence="1">
    <location>
        <begin position="28"/>
        <end position="49"/>
    </location>
</feature>
<dbReference type="InterPro" id="IPR000326">
    <property type="entry name" value="PAP2/HPO"/>
</dbReference>
<keyword evidence="1" id="KW-0472">Membrane</keyword>
<evidence type="ECO:0000259" key="2">
    <source>
        <dbReference type="SMART" id="SM00014"/>
    </source>
</evidence>
<dbReference type="Gene3D" id="1.20.144.10">
    <property type="entry name" value="Phosphatidic acid phosphatase type 2/haloperoxidase"/>
    <property type="match status" value="1"/>
</dbReference>
<keyword evidence="1" id="KW-0812">Transmembrane</keyword>
<dbReference type="AlphaFoldDB" id="A0A975FVX7"/>
<protein>
    <submittedName>
        <fullName evidence="3">Phosphatase PAP2 family protein</fullName>
    </submittedName>
</protein>
<dbReference type="SUPFAM" id="SSF48317">
    <property type="entry name" value="Acid phosphatase/Vanadium-dependent haloperoxidase"/>
    <property type="match status" value="1"/>
</dbReference>
<organism evidence="3 4">
    <name type="scientific">Phenylobacterium montanum</name>
    <dbReference type="NCBI Taxonomy" id="2823693"/>
    <lineage>
        <taxon>Bacteria</taxon>
        <taxon>Pseudomonadati</taxon>
        <taxon>Pseudomonadota</taxon>
        <taxon>Alphaproteobacteria</taxon>
        <taxon>Caulobacterales</taxon>
        <taxon>Caulobacteraceae</taxon>
        <taxon>Phenylobacterium</taxon>
    </lineage>
</organism>
<proteinExistence type="predicted"/>
<feature type="domain" description="Phosphatidic acid phosphatase type 2/haloperoxidase" evidence="2">
    <location>
        <begin position="27"/>
        <end position="144"/>
    </location>
</feature>
<name>A0A975FVX7_9CAUL</name>
<evidence type="ECO:0000256" key="1">
    <source>
        <dbReference type="SAM" id="Phobius"/>
    </source>
</evidence>